<dbReference type="PANTHER" id="PTHR10622">
    <property type="entry name" value="HET DOMAIN-CONTAINING PROTEIN"/>
    <property type="match status" value="1"/>
</dbReference>
<keyword evidence="3" id="KW-1185">Reference proteome</keyword>
<reference evidence="2" key="1">
    <citation type="journal article" date="2020" name="Stud. Mycol.">
        <title>101 Dothideomycetes genomes: a test case for predicting lifestyles and emergence of pathogens.</title>
        <authorList>
            <person name="Haridas S."/>
            <person name="Albert R."/>
            <person name="Binder M."/>
            <person name="Bloem J."/>
            <person name="Labutti K."/>
            <person name="Salamov A."/>
            <person name="Andreopoulos B."/>
            <person name="Baker S."/>
            <person name="Barry K."/>
            <person name="Bills G."/>
            <person name="Bluhm B."/>
            <person name="Cannon C."/>
            <person name="Castanera R."/>
            <person name="Culley D."/>
            <person name="Daum C."/>
            <person name="Ezra D."/>
            <person name="Gonzalez J."/>
            <person name="Henrissat B."/>
            <person name="Kuo A."/>
            <person name="Liang C."/>
            <person name="Lipzen A."/>
            <person name="Lutzoni F."/>
            <person name="Magnuson J."/>
            <person name="Mondo S."/>
            <person name="Nolan M."/>
            <person name="Ohm R."/>
            <person name="Pangilinan J."/>
            <person name="Park H.-J."/>
            <person name="Ramirez L."/>
            <person name="Alfaro M."/>
            <person name="Sun H."/>
            <person name="Tritt A."/>
            <person name="Yoshinaga Y."/>
            <person name="Zwiers L.-H."/>
            <person name="Turgeon B."/>
            <person name="Goodwin S."/>
            <person name="Spatafora J."/>
            <person name="Crous P."/>
            <person name="Grigoriev I."/>
        </authorList>
    </citation>
    <scope>NUCLEOTIDE SEQUENCE</scope>
    <source>
        <strain evidence="2">CBS 123094</strain>
    </source>
</reference>
<feature type="domain" description="DUF8212" evidence="1">
    <location>
        <begin position="36"/>
        <end position="123"/>
    </location>
</feature>
<dbReference type="OrthoDB" id="3787959at2759"/>
<accession>A0A6A5WZ48</accession>
<dbReference type="AlphaFoldDB" id="A0A6A5WZ48"/>
<organism evidence="2 3">
    <name type="scientific">Amniculicola lignicola CBS 123094</name>
    <dbReference type="NCBI Taxonomy" id="1392246"/>
    <lineage>
        <taxon>Eukaryota</taxon>
        <taxon>Fungi</taxon>
        <taxon>Dikarya</taxon>
        <taxon>Ascomycota</taxon>
        <taxon>Pezizomycotina</taxon>
        <taxon>Dothideomycetes</taxon>
        <taxon>Pleosporomycetidae</taxon>
        <taxon>Pleosporales</taxon>
        <taxon>Amniculicolaceae</taxon>
        <taxon>Amniculicola</taxon>
    </lineage>
</organism>
<dbReference type="PANTHER" id="PTHR10622:SF10">
    <property type="entry name" value="HET DOMAIN-CONTAINING PROTEIN"/>
    <property type="match status" value="1"/>
</dbReference>
<dbReference type="Proteomes" id="UP000799779">
    <property type="component" value="Unassembled WGS sequence"/>
</dbReference>
<gene>
    <name evidence="2" type="ORF">P154DRAFT_457426</name>
</gene>
<dbReference type="InterPro" id="IPR058525">
    <property type="entry name" value="DUF8212"/>
</dbReference>
<sequence length="393" mass="45051">MSWASKRETTKVEDLAYCLMGIFSVNMPLLYGEGEKAFTRLQEEIIKTNYDHSLFVWKHNFSNDAYGSHTQAQRTCMKETPEGIGVLAPHPSAFHKCTDIIPFGAKSAPYAMTNRGLEIQLPVLCQTLPEKPFSHLAILSCRSRNSHSKGLAIPIKSLFSAAAPELANEFFRVPDEDPVNIDFSRIAESQTRKIYLLRTGPIWSSRTPRSFYRCQIRGYERELGVQLIKFRCGPYLIPSSGHTDEYYGCEEEQLDRPMAREKDWGGIQGAFYFSKFNGPAFVVVFIWVDFKNRKRWPGIYVRVKPVHDKMQSSRSAAARQVSLREVLKEYYDLPFRNGRELHEAHATMPFEGRVMKARVGRDEVGDEEVFVLSLSLWGLKRKRQKLVDSDDDA</sequence>
<evidence type="ECO:0000313" key="2">
    <source>
        <dbReference type="EMBL" id="KAF2005451.1"/>
    </source>
</evidence>
<name>A0A6A5WZ48_9PLEO</name>
<protein>
    <recommendedName>
        <fullName evidence="1">DUF8212 domain-containing protein</fullName>
    </recommendedName>
</protein>
<evidence type="ECO:0000313" key="3">
    <source>
        <dbReference type="Proteomes" id="UP000799779"/>
    </source>
</evidence>
<evidence type="ECO:0000259" key="1">
    <source>
        <dbReference type="Pfam" id="PF26640"/>
    </source>
</evidence>
<dbReference type="Pfam" id="PF26640">
    <property type="entry name" value="DUF8212"/>
    <property type="match status" value="1"/>
</dbReference>
<dbReference type="EMBL" id="ML977563">
    <property type="protein sequence ID" value="KAF2005451.1"/>
    <property type="molecule type" value="Genomic_DNA"/>
</dbReference>
<proteinExistence type="predicted"/>